<feature type="compositionally biased region" description="Basic and acidic residues" evidence="1">
    <location>
        <begin position="1"/>
        <end position="10"/>
    </location>
</feature>
<sequence length="156" mass="17290">MNEAKREILSRQHPLSRPQPLTKGGAQSVQGSVERLKVGTLWWVGTHILQHLDHVIGCWRFRRQMSTLRLESILIGNVHDLVPLAVRCREGEVSVGVRSIVTCLGCTDTVACLVVVRVRSVRIDHGVLVEGFGAGLITTTTSTGLRPLRESHDQRD</sequence>
<dbReference type="VEuPathDB" id="VectorBase:AMAM006334"/>
<evidence type="ECO:0000313" key="2">
    <source>
        <dbReference type="EnsemblMetazoa" id="AMAM006334-PA"/>
    </source>
</evidence>
<evidence type="ECO:0000313" key="3">
    <source>
        <dbReference type="Proteomes" id="UP000075901"/>
    </source>
</evidence>
<dbReference type="Proteomes" id="UP000075901">
    <property type="component" value="Unassembled WGS sequence"/>
</dbReference>
<evidence type="ECO:0000256" key="1">
    <source>
        <dbReference type="SAM" id="MobiDB-lite"/>
    </source>
</evidence>
<dbReference type="AlphaFoldDB" id="A0A182SGJ1"/>
<organism evidence="2 3">
    <name type="scientific">Anopheles maculatus</name>
    <dbReference type="NCBI Taxonomy" id="74869"/>
    <lineage>
        <taxon>Eukaryota</taxon>
        <taxon>Metazoa</taxon>
        <taxon>Ecdysozoa</taxon>
        <taxon>Arthropoda</taxon>
        <taxon>Hexapoda</taxon>
        <taxon>Insecta</taxon>
        <taxon>Pterygota</taxon>
        <taxon>Neoptera</taxon>
        <taxon>Endopterygota</taxon>
        <taxon>Diptera</taxon>
        <taxon>Nematocera</taxon>
        <taxon>Culicoidea</taxon>
        <taxon>Culicidae</taxon>
        <taxon>Anophelinae</taxon>
        <taxon>Anopheles</taxon>
        <taxon>Anopheles maculatus group</taxon>
    </lineage>
</organism>
<proteinExistence type="predicted"/>
<keyword evidence="3" id="KW-1185">Reference proteome</keyword>
<name>A0A182SGJ1_9DIPT</name>
<dbReference type="EnsemblMetazoa" id="AMAM006334-RA">
    <property type="protein sequence ID" value="AMAM006334-PA"/>
    <property type="gene ID" value="AMAM006334"/>
</dbReference>
<accession>A0A182SGJ1</accession>
<feature type="region of interest" description="Disordered" evidence="1">
    <location>
        <begin position="1"/>
        <end position="28"/>
    </location>
</feature>
<reference evidence="3" key="1">
    <citation type="submission" date="2013-09" db="EMBL/GenBank/DDBJ databases">
        <title>The Genome Sequence of Anopheles maculatus species B.</title>
        <authorList>
            <consortium name="The Broad Institute Genomics Platform"/>
            <person name="Neafsey D.E."/>
            <person name="Besansky N."/>
            <person name="Howell P."/>
            <person name="Walton C."/>
            <person name="Young S.K."/>
            <person name="Zeng Q."/>
            <person name="Gargeya S."/>
            <person name="Fitzgerald M."/>
            <person name="Haas B."/>
            <person name="Abouelleil A."/>
            <person name="Allen A.W."/>
            <person name="Alvarado L."/>
            <person name="Arachchi H.M."/>
            <person name="Berlin A.M."/>
            <person name="Chapman S.B."/>
            <person name="Gainer-Dewar J."/>
            <person name="Goldberg J."/>
            <person name="Griggs A."/>
            <person name="Gujja S."/>
            <person name="Hansen M."/>
            <person name="Howarth C."/>
            <person name="Imamovic A."/>
            <person name="Ireland A."/>
            <person name="Larimer J."/>
            <person name="McCowan C."/>
            <person name="Murphy C."/>
            <person name="Pearson M."/>
            <person name="Poon T.W."/>
            <person name="Priest M."/>
            <person name="Roberts A."/>
            <person name="Saif S."/>
            <person name="Shea T."/>
            <person name="Sisk P."/>
            <person name="Sykes S."/>
            <person name="Wortman J."/>
            <person name="Nusbaum C."/>
            <person name="Birren B."/>
        </authorList>
    </citation>
    <scope>NUCLEOTIDE SEQUENCE [LARGE SCALE GENOMIC DNA]</scope>
    <source>
        <strain evidence="3">maculatus3</strain>
    </source>
</reference>
<protein>
    <submittedName>
        <fullName evidence="2">Uncharacterized protein</fullName>
    </submittedName>
</protein>
<reference evidence="2" key="2">
    <citation type="submission" date="2020-05" db="UniProtKB">
        <authorList>
            <consortium name="EnsemblMetazoa"/>
        </authorList>
    </citation>
    <scope>IDENTIFICATION</scope>
    <source>
        <strain evidence="2">maculatus3</strain>
    </source>
</reference>